<evidence type="ECO:0000313" key="3">
    <source>
        <dbReference type="Proteomes" id="UP001501116"/>
    </source>
</evidence>
<evidence type="ECO:0000313" key="2">
    <source>
        <dbReference type="EMBL" id="GAA1948204.1"/>
    </source>
</evidence>
<accession>A0ABP5BMU9</accession>
<dbReference type="Gene3D" id="3.40.50.150">
    <property type="entry name" value="Vaccinia Virus protein VP39"/>
    <property type="match status" value="1"/>
</dbReference>
<protein>
    <submittedName>
        <fullName evidence="2">Methyltransferase domain-containing protein</fullName>
    </submittedName>
</protein>
<keyword evidence="2" id="KW-0808">Transferase</keyword>
<dbReference type="CDD" id="cd02440">
    <property type="entry name" value="AdoMet_MTases"/>
    <property type="match status" value="1"/>
</dbReference>
<proteinExistence type="predicted"/>
<feature type="domain" description="Methyltransferase" evidence="1">
    <location>
        <begin position="52"/>
        <end position="148"/>
    </location>
</feature>
<sequence length="215" mass="22714">MRGRPAGFTVLGMSIISEFLRHPFRTGAIAPSSPRLAEAMTTGIGLERARTVVELGPGTGVFTDAVLRRLAPGARLVAVEVNPRLAADLRARYAGLPVTVVEGSAEVLADHVDGPIDAVVSGLPWTAMPGHLQRRVLGQITSVLRAEGRFTTFAYSHTAWTPPARRFAASLRASFGVLERGPLVWPNLPPAFAYRAALPVAATGGPRGRSAALAH</sequence>
<organism evidence="2 3">
    <name type="scientific">Amycolatopsis minnesotensis</name>
    <dbReference type="NCBI Taxonomy" id="337894"/>
    <lineage>
        <taxon>Bacteria</taxon>
        <taxon>Bacillati</taxon>
        <taxon>Actinomycetota</taxon>
        <taxon>Actinomycetes</taxon>
        <taxon>Pseudonocardiales</taxon>
        <taxon>Pseudonocardiaceae</taxon>
        <taxon>Amycolatopsis</taxon>
    </lineage>
</organism>
<name>A0ABP5BMU9_9PSEU</name>
<dbReference type="InterPro" id="IPR041698">
    <property type="entry name" value="Methyltransf_25"/>
</dbReference>
<dbReference type="InterPro" id="IPR029063">
    <property type="entry name" value="SAM-dependent_MTases_sf"/>
</dbReference>
<keyword evidence="2" id="KW-0489">Methyltransferase</keyword>
<dbReference type="Proteomes" id="UP001501116">
    <property type="component" value="Unassembled WGS sequence"/>
</dbReference>
<gene>
    <name evidence="2" type="ORF">GCM10009754_15650</name>
</gene>
<dbReference type="EMBL" id="BAAANN010000005">
    <property type="protein sequence ID" value="GAA1948204.1"/>
    <property type="molecule type" value="Genomic_DNA"/>
</dbReference>
<dbReference type="SUPFAM" id="SSF53335">
    <property type="entry name" value="S-adenosyl-L-methionine-dependent methyltransferases"/>
    <property type="match status" value="1"/>
</dbReference>
<dbReference type="Pfam" id="PF13649">
    <property type="entry name" value="Methyltransf_25"/>
    <property type="match status" value="1"/>
</dbReference>
<dbReference type="GO" id="GO:0032259">
    <property type="term" value="P:methylation"/>
    <property type="evidence" value="ECO:0007669"/>
    <property type="project" value="UniProtKB-KW"/>
</dbReference>
<dbReference type="GO" id="GO:0008168">
    <property type="term" value="F:methyltransferase activity"/>
    <property type="evidence" value="ECO:0007669"/>
    <property type="project" value="UniProtKB-KW"/>
</dbReference>
<keyword evidence="3" id="KW-1185">Reference proteome</keyword>
<reference evidence="3" key="1">
    <citation type="journal article" date="2019" name="Int. J. Syst. Evol. Microbiol.">
        <title>The Global Catalogue of Microorganisms (GCM) 10K type strain sequencing project: providing services to taxonomists for standard genome sequencing and annotation.</title>
        <authorList>
            <consortium name="The Broad Institute Genomics Platform"/>
            <consortium name="The Broad Institute Genome Sequencing Center for Infectious Disease"/>
            <person name="Wu L."/>
            <person name="Ma J."/>
        </authorList>
    </citation>
    <scope>NUCLEOTIDE SEQUENCE [LARGE SCALE GENOMIC DNA]</scope>
    <source>
        <strain evidence="3">JCM 14545</strain>
    </source>
</reference>
<comment type="caution">
    <text evidence="2">The sequence shown here is derived from an EMBL/GenBank/DDBJ whole genome shotgun (WGS) entry which is preliminary data.</text>
</comment>
<evidence type="ECO:0000259" key="1">
    <source>
        <dbReference type="Pfam" id="PF13649"/>
    </source>
</evidence>